<dbReference type="RefSeq" id="WP_135072370.1">
    <property type="nucleotide sequence ID" value="NZ_SPSB01000002.1"/>
</dbReference>
<organism evidence="2 3">
    <name type="scientific">Algoriphagus kandeliae</name>
    <dbReference type="NCBI Taxonomy" id="2562278"/>
    <lineage>
        <taxon>Bacteria</taxon>
        <taxon>Pseudomonadati</taxon>
        <taxon>Bacteroidota</taxon>
        <taxon>Cytophagia</taxon>
        <taxon>Cytophagales</taxon>
        <taxon>Cyclobacteriaceae</taxon>
        <taxon>Algoriphagus</taxon>
    </lineage>
</organism>
<evidence type="ECO:0000313" key="2">
    <source>
        <dbReference type="EMBL" id="TFV95860.1"/>
    </source>
</evidence>
<keyword evidence="3" id="KW-1185">Reference proteome</keyword>
<gene>
    <name evidence="2" type="ORF">E4S40_06455</name>
</gene>
<keyword evidence="1" id="KW-0812">Transmembrane</keyword>
<dbReference type="OrthoDB" id="828185at2"/>
<sequence>MNTISARRLTYDSNRMIFAKNALFAILLLLVFFSVNGSLSIQNLKELSIYFIFTPIAAGISGIIFKNTVGLRQSTGFKKIMGWAIGLLAYGLFIPLALALG</sequence>
<name>A0A4Y9QUT1_9BACT</name>
<keyword evidence="1" id="KW-0472">Membrane</keyword>
<keyword evidence="1" id="KW-1133">Transmembrane helix</keyword>
<dbReference type="Proteomes" id="UP000297647">
    <property type="component" value="Unassembled WGS sequence"/>
</dbReference>
<accession>A0A4Y9QUT1</accession>
<comment type="caution">
    <text evidence="2">The sequence shown here is derived from an EMBL/GenBank/DDBJ whole genome shotgun (WGS) entry which is preliminary data.</text>
</comment>
<dbReference type="EMBL" id="SPSB01000002">
    <property type="protein sequence ID" value="TFV95860.1"/>
    <property type="molecule type" value="Genomic_DNA"/>
</dbReference>
<evidence type="ECO:0000256" key="1">
    <source>
        <dbReference type="SAM" id="Phobius"/>
    </source>
</evidence>
<feature type="transmembrane region" description="Helical" evidence="1">
    <location>
        <begin position="47"/>
        <end position="68"/>
    </location>
</feature>
<dbReference type="AlphaFoldDB" id="A0A4Y9QUT1"/>
<protein>
    <submittedName>
        <fullName evidence="2">Uncharacterized protein</fullName>
    </submittedName>
</protein>
<evidence type="ECO:0000313" key="3">
    <source>
        <dbReference type="Proteomes" id="UP000297647"/>
    </source>
</evidence>
<feature type="transmembrane region" description="Helical" evidence="1">
    <location>
        <begin position="80"/>
        <end position="100"/>
    </location>
</feature>
<reference evidence="2 3" key="1">
    <citation type="submission" date="2019-03" db="EMBL/GenBank/DDBJ databases">
        <title>Algoriphagus sp. nov, a new strain isolated from root system soil of mangrove plant Kandelia.</title>
        <authorList>
            <person name="Yin Q."/>
            <person name="Wang K."/>
            <person name="Song Z."/>
        </authorList>
    </citation>
    <scope>NUCLEOTIDE SEQUENCE [LARGE SCALE GENOMIC DNA]</scope>
    <source>
        <strain evidence="2 3">XY-J91</strain>
    </source>
</reference>
<proteinExistence type="predicted"/>